<accession>A0ABR2W1J0</accession>
<dbReference type="PANTHER" id="PTHR23112:SF0">
    <property type="entry name" value="TRANSMEMBRANE PROTEIN 116"/>
    <property type="match status" value="1"/>
</dbReference>
<evidence type="ECO:0000256" key="5">
    <source>
        <dbReference type="SAM" id="Phobius"/>
    </source>
</evidence>
<keyword evidence="3 5" id="KW-1133">Transmembrane helix</keyword>
<keyword evidence="2 5" id="KW-0812">Transmembrane</keyword>
<gene>
    <name evidence="6" type="ORF">K7432_006484</name>
</gene>
<reference evidence="6 7" key="1">
    <citation type="submission" date="2023-04" db="EMBL/GenBank/DDBJ databases">
        <title>Genome of Basidiobolus ranarum AG-B5.</title>
        <authorList>
            <person name="Stajich J.E."/>
            <person name="Carter-House D."/>
            <person name="Gryganskyi A."/>
        </authorList>
    </citation>
    <scope>NUCLEOTIDE SEQUENCE [LARGE SCALE GENOMIC DNA]</scope>
    <source>
        <strain evidence="6 7">AG-B5</strain>
    </source>
</reference>
<comment type="subcellular location">
    <subcellularLocation>
        <location evidence="1">Membrane</location>
        <topology evidence="1">Multi-pass membrane protein</topology>
    </subcellularLocation>
</comment>
<evidence type="ECO:0000313" key="7">
    <source>
        <dbReference type="Proteomes" id="UP001479436"/>
    </source>
</evidence>
<proteinExistence type="predicted"/>
<evidence type="ECO:0000256" key="3">
    <source>
        <dbReference type="ARBA" id="ARBA00022989"/>
    </source>
</evidence>
<dbReference type="Proteomes" id="UP001479436">
    <property type="component" value="Unassembled WGS sequence"/>
</dbReference>
<sequence length="446" mass="51505">MIELHNDVEKISVQQSQTLIDVAVPLNLISMFFSLSVVLIFIIFHSFKSHLVNRVSLRLTFAVAVVDLFYSGFQIVSDISQESGTLCALSVWGHIQTTHLSTFLTAMIAFNLQVIFVHGKRQTQTYEKYYFSVAGLLSLAISLPPLLGGRLGHDLYQESCWYSIYDASERMLWTWVTLYFWTMLGVFYCCIVVLLVLIKITRERRNRKKFFTSDSITIESTMNKVVRRVILYPIIPILTQSFNLISELDIYLNKRINYTFLLLSFIGTSSQGILNAIVFFVDPAIQNAWPDLKDDLIFHYHIRYEKLRSFNDNGESSLEDDYKYPKLASILNFVVRKILLSRADAARLLQSDQCYAAMNLRYSIVEPMEKAILHRPNRQTGQTSSPIRYYEQDPKSLAFHARKTSLDEGFPFSSIDSVHVEESVSVYFYQATKYDTIGDNQYICYM</sequence>
<feature type="transmembrane region" description="Helical" evidence="5">
    <location>
        <begin position="97"/>
        <end position="117"/>
    </location>
</feature>
<evidence type="ECO:0000256" key="4">
    <source>
        <dbReference type="ARBA" id="ARBA00023136"/>
    </source>
</evidence>
<keyword evidence="7" id="KW-1185">Reference proteome</keyword>
<evidence type="ECO:0000256" key="2">
    <source>
        <dbReference type="ARBA" id="ARBA00022692"/>
    </source>
</evidence>
<evidence type="ECO:0000313" key="6">
    <source>
        <dbReference type="EMBL" id="KAK9717032.1"/>
    </source>
</evidence>
<evidence type="ECO:0008006" key="8">
    <source>
        <dbReference type="Google" id="ProtNLM"/>
    </source>
</evidence>
<feature type="transmembrane region" description="Helical" evidence="5">
    <location>
        <begin position="59"/>
        <end position="77"/>
    </location>
</feature>
<feature type="transmembrane region" description="Helical" evidence="5">
    <location>
        <begin position="178"/>
        <end position="198"/>
    </location>
</feature>
<feature type="transmembrane region" description="Helical" evidence="5">
    <location>
        <begin position="28"/>
        <end position="47"/>
    </location>
</feature>
<comment type="caution">
    <text evidence="6">The sequence shown here is derived from an EMBL/GenBank/DDBJ whole genome shotgun (WGS) entry which is preliminary data.</text>
</comment>
<name>A0ABR2W1J0_9FUNG</name>
<dbReference type="PANTHER" id="PTHR23112">
    <property type="entry name" value="G PROTEIN-COUPLED RECEPTOR 157-RELATED"/>
    <property type="match status" value="1"/>
</dbReference>
<protein>
    <recommendedName>
        <fullName evidence="8">G-protein coupled receptors family 2 profile 2 domain-containing protein</fullName>
    </recommendedName>
</protein>
<evidence type="ECO:0000256" key="1">
    <source>
        <dbReference type="ARBA" id="ARBA00004141"/>
    </source>
</evidence>
<feature type="transmembrane region" description="Helical" evidence="5">
    <location>
        <begin position="129"/>
        <end position="147"/>
    </location>
</feature>
<dbReference type="SUPFAM" id="SSF81321">
    <property type="entry name" value="Family A G protein-coupled receptor-like"/>
    <property type="match status" value="1"/>
</dbReference>
<organism evidence="6 7">
    <name type="scientific">Basidiobolus ranarum</name>
    <dbReference type="NCBI Taxonomy" id="34480"/>
    <lineage>
        <taxon>Eukaryota</taxon>
        <taxon>Fungi</taxon>
        <taxon>Fungi incertae sedis</taxon>
        <taxon>Zoopagomycota</taxon>
        <taxon>Entomophthoromycotina</taxon>
        <taxon>Basidiobolomycetes</taxon>
        <taxon>Basidiobolales</taxon>
        <taxon>Basidiobolaceae</taxon>
        <taxon>Basidiobolus</taxon>
    </lineage>
</organism>
<feature type="transmembrane region" description="Helical" evidence="5">
    <location>
        <begin position="258"/>
        <end position="281"/>
    </location>
</feature>
<keyword evidence="4 5" id="KW-0472">Membrane</keyword>
<dbReference type="CDD" id="cd00637">
    <property type="entry name" value="7tm_classA_rhodopsin-like"/>
    <property type="match status" value="1"/>
</dbReference>
<dbReference type="Gene3D" id="1.20.1070.10">
    <property type="entry name" value="Rhodopsin 7-helix transmembrane proteins"/>
    <property type="match status" value="1"/>
</dbReference>
<dbReference type="EMBL" id="JASJQH010007163">
    <property type="protein sequence ID" value="KAK9717032.1"/>
    <property type="molecule type" value="Genomic_DNA"/>
</dbReference>